<protein>
    <recommendedName>
        <fullName evidence="3">KfrA N-terminal DNA-binding domain-containing protein</fullName>
    </recommendedName>
</protein>
<keyword evidence="2" id="KW-1185">Reference proteome</keyword>
<reference evidence="1 2" key="1">
    <citation type="journal article" date="2018" name="Appl. Microbiol. Biotechnol.">
        <title>Co-cultivation of the strictly anaerobic methanogen Methanosarcina barkeri with aerobic methanotrophs in an oxygen-limited membrane bioreactor.</title>
        <authorList>
            <person name="In 't Zandt M.H."/>
            <person name="van den Bosch T.J.M."/>
            <person name="Rijkers R."/>
            <person name="van Kessel M.A.H.J."/>
            <person name="Jetten M.S.M."/>
            <person name="Welte C.U."/>
        </authorList>
    </citation>
    <scope>NUCLEOTIDE SEQUENCE [LARGE SCALE GENOMIC DNA]</scope>
    <source>
        <strain evidence="1 2">DSM 17706</strain>
    </source>
</reference>
<evidence type="ECO:0000313" key="2">
    <source>
        <dbReference type="Proteomes" id="UP000245137"/>
    </source>
</evidence>
<comment type="caution">
    <text evidence="1">The sequence shown here is derived from an EMBL/GenBank/DDBJ whole genome shotgun (WGS) entry which is preliminary data.</text>
</comment>
<dbReference type="RefSeq" id="WP_108916391.1">
    <property type="nucleotide sequence ID" value="NZ_BGJY01000018.1"/>
</dbReference>
<gene>
    <name evidence="1" type="ORF">C5689_06135</name>
</gene>
<dbReference type="AlphaFoldDB" id="A0A2U1SSN5"/>
<dbReference type="Proteomes" id="UP000245137">
    <property type="component" value="Unassembled WGS sequence"/>
</dbReference>
<evidence type="ECO:0008006" key="3">
    <source>
        <dbReference type="Google" id="ProtNLM"/>
    </source>
</evidence>
<proteinExistence type="predicted"/>
<organism evidence="1 2">
    <name type="scientific">Methylosinus sporium</name>
    <dbReference type="NCBI Taxonomy" id="428"/>
    <lineage>
        <taxon>Bacteria</taxon>
        <taxon>Pseudomonadati</taxon>
        <taxon>Pseudomonadota</taxon>
        <taxon>Alphaproteobacteria</taxon>
        <taxon>Hyphomicrobiales</taxon>
        <taxon>Methylocystaceae</taxon>
        <taxon>Methylosinus</taxon>
    </lineage>
</organism>
<name>A0A2U1SSN5_METSR</name>
<sequence>MSAAGISREDVEALVLHCIDQGRGTRAQIERQANRHNPGDPGGNFSAVNAALERMKKRRVIYFSKVRRMWFRRREP</sequence>
<evidence type="ECO:0000313" key="1">
    <source>
        <dbReference type="EMBL" id="PWB94638.1"/>
    </source>
</evidence>
<dbReference type="EMBL" id="PUIV01000006">
    <property type="protein sequence ID" value="PWB94638.1"/>
    <property type="molecule type" value="Genomic_DNA"/>
</dbReference>
<accession>A0A2U1SSN5</accession>